<dbReference type="KEGG" id="cit:102628166"/>
<dbReference type="EMBL" id="KK784896">
    <property type="protein sequence ID" value="KDO67748.1"/>
    <property type="molecule type" value="Genomic_DNA"/>
</dbReference>
<sequence>MSTTEATETTKLKLSLMIDKRANKVLFAEAESDFVNFLFNLLSLPIGTVLNLFRNESMFGCIENLYQSLENFNGAYLQPDKNKSQLLKPHLAVSSVNPPLLLAEANSQSQDTKYIYFCRGRYHSNMTDVAGIDCPECLCTMDHSLQFLDSNSCKTIKSIEGGIVRNLVTYLVTDDLLVTPMSMITGIDLLQHNVKDVCVLEKRVVEFGTKEGLELLKYSLKSKTALTNVFLAQTNIKDVAVSNSS</sequence>
<proteinExistence type="predicted"/>
<evidence type="ECO:0000313" key="1">
    <source>
        <dbReference type="EMBL" id="KDO67748.1"/>
    </source>
</evidence>
<evidence type="ECO:0008006" key="3">
    <source>
        <dbReference type="Google" id="ProtNLM"/>
    </source>
</evidence>
<reference evidence="1 2" key="1">
    <citation type="submission" date="2014-04" db="EMBL/GenBank/DDBJ databases">
        <authorList>
            <consortium name="International Citrus Genome Consortium"/>
            <person name="Gmitter F."/>
            <person name="Chen C."/>
            <person name="Farmerie W."/>
            <person name="Harkins T."/>
            <person name="Desany B."/>
            <person name="Mohiuddin M."/>
            <person name="Kodira C."/>
            <person name="Borodovsky M."/>
            <person name="Lomsadze A."/>
            <person name="Burns P."/>
            <person name="Jenkins J."/>
            <person name="Prochnik S."/>
            <person name="Shu S."/>
            <person name="Chapman J."/>
            <person name="Pitluck S."/>
            <person name="Schmutz J."/>
            <person name="Rokhsar D."/>
        </authorList>
    </citation>
    <scope>NUCLEOTIDE SEQUENCE</scope>
</reference>
<evidence type="ECO:0000313" key="2">
    <source>
        <dbReference type="Proteomes" id="UP000027120"/>
    </source>
</evidence>
<dbReference type="eggNOG" id="KOG0017">
    <property type="taxonomic scope" value="Eukaryota"/>
</dbReference>
<accession>A0A067FK85</accession>
<dbReference type="Pfam" id="PF05056">
    <property type="entry name" value="DUF674"/>
    <property type="match status" value="1"/>
</dbReference>
<dbReference type="AlphaFoldDB" id="A0A067FK85"/>
<dbReference type="PANTHER" id="PTHR33103">
    <property type="entry name" value="OS01G0153900 PROTEIN"/>
    <property type="match status" value="1"/>
</dbReference>
<dbReference type="STRING" id="2711.A0A067FK85"/>
<gene>
    <name evidence="1" type="ORF">CISIN_1g025955mg</name>
</gene>
<name>A0A067FK85_CITSI</name>
<dbReference type="Proteomes" id="UP000027120">
    <property type="component" value="Unassembled WGS sequence"/>
</dbReference>
<dbReference type="PaxDb" id="2711-XP_006486041.1"/>
<organism evidence="1 2">
    <name type="scientific">Citrus sinensis</name>
    <name type="common">Sweet orange</name>
    <name type="synonym">Citrus aurantium var. sinensis</name>
    <dbReference type="NCBI Taxonomy" id="2711"/>
    <lineage>
        <taxon>Eukaryota</taxon>
        <taxon>Viridiplantae</taxon>
        <taxon>Streptophyta</taxon>
        <taxon>Embryophyta</taxon>
        <taxon>Tracheophyta</taxon>
        <taxon>Spermatophyta</taxon>
        <taxon>Magnoliopsida</taxon>
        <taxon>eudicotyledons</taxon>
        <taxon>Gunneridae</taxon>
        <taxon>Pentapetalae</taxon>
        <taxon>rosids</taxon>
        <taxon>malvids</taxon>
        <taxon>Sapindales</taxon>
        <taxon>Rutaceae</taxon>
        <taxon>Aurantioideae</taxon>
        <taxon>Citrus</taxon>
    </lineage>
</organism>
<dbReference type="InterPro" id="IPR007750">
    <property type="entry name" value="DUF674"/>
</dbReference>
<keyword evidence="2" id="KW-1185">Reference proteome</keyword>
<dbReference type="PANTHER" id="PTHR33103:SF19">
    <property type="entry name" value="OS09G0544700 PROTEIN"/>
    <property type="match status" value="1"/>
</dbReference>
<protein>
    <recommendedName>
        <fullName evidence="3">DUF674 domain-containing protein</fullName>
    </recommendedName>
</protein>